<evidence type="ECO:0000313" key="1">
    <source>
        <dbReference type="EnsemblMetazoa" id="PPA20596.1"/>
    </source>
</evidence>
<name>A0A2A6D240_PRIPA</name>
<dbReference type="Proteomes" id="UP000005239">
    <property type="component" value="Unassembled WGS sequence"/>
</dbReference>
<keyword evidence="2" id="KW-1185">Reference proteome</keyword>
<evidence type="ECO:0000313" key="2">
    <source>
        <dbReference type="Proteomes" id="UP000005239"/>
    </source>
</evidence>
<protein>
    <submittedName>
        <fullName evidence="1">Uncharacterized protein</fullName>
    </submittedName>
</protein>
<reference evidence="2" key="1">
    <citation type="journal article" date="2008" name="Nat. Genet.">
        <title>The Pristionchus pacificus genome provides a unique perspective on nematode lifestyle and parasitism.</title>
        <authorList>
            <person name="Dieterich C."/>
            <person name="Clifton S.W."/>
            <person name="Schuster L.N."/>
            <person name="Chinwalla A."/>
            <person name="Delehaunty K."/>
            <person name="Dinkelacker I."/>
            <person name="Fulton L."/>
            <person name="Fulton R."/>
            <person name="Godfrey J."/>
            <person name="Minx P."/>
            <person name="Mitreva M."/>
            <person name="Roeseler W."/>
            <person name="Tian H."/>
            <person name="Witte H."/>
            <person name="Yang S.P."/>
            <person name="Wilson R.K."/>
            <person name="Sommer R.J."/>
        </authorList>
    </citation>
    <scope>NUCLEOTIDE SEQUENCE [LARGE SCALE GENOMIC DNA]</scope>
    <source>
        <strain evidence="2">PS312</strain>
    </source>
</reference>
<sequence>MATGTFLRKLNVEWREIDRGGDSIVIFAKIVVEQVNVSHDQSFMHPHVSEEGRRPTCKFIAFGWHFFRFNSAFATHHVGNINLQYEQNVVPKFTYSVQFEFKVIASASLQSSIGGVLEPVPSNDVVFIFPHARAKAIGSMRSLLAIHSDVLHNMFLEHPNRPDFYVFHLKFEAVKIAFIIISGQPFMIKAAMINPLMRVFRSWRIEDTLLNHLRICPLCCLLVHNDNKFQELSESSKESVIASLTDHLDNWKTYGKRMHRFPGICPRCETDE</sequence>
<organism evidence="1 2">
    <name type="scientific">Pristionchus pacificus</name>
    <name type="common">Parasitic nematode worm</name>
    <dbReference type="NCBI Taxonomy" id="54126"/>
    <lineage>
        <taxon>Eukaryota</taxon>
        <taxon>Metazoa</taxon>
        <taxon>Ecdysozoa</taxon>
        <taxon>Nematoda</taxon>
        <taxon>Chromadorea</taxon>
        <taxon>Rhabditida</taxon>
        <taxon>Rhabditina</taxon>
        <taxon>Diplogasteromorpha</taxon>
        <taxon>Diplogasteroidea</taxon>
        <taxon>Neodiplogasteridae</taxon>
        <taxon>Pristionchus</taxon>
    </lineage>
</organism>
<accession>A0A8R1YHM0</accession>
<reference evidence="1" key="2">
    <citation type="submission" date="2022-06" db="UniProtKB">
        <authorList>
            <consortium name="EnsemblMetazoa"/>
        </authorList>
    </citation>
    <scope>IDENTIFICATION</scope>
    <source>
        <strain evidence="1">PS312</strain>
    </source>
</reference>
<accession>A0A2A6D240</accession>
<gene>
    <name evidence="1" type="primary">WBGene00110150</name>
</gene>
<proteinExistence type="predicted"/>
<dbReference type="EnsemblMetazoa" id="PPA20596.1">
    <property type="protein sequence ID" value="PPA20596.1"/>
    <property type="gene ID" value="WBGene00110150"/>
</dbReference>
<dbReference type="AlphaFoldDB" id="A0A2A6D240"/>